<keyword evidence="3 6" id="KW-0378">Hydrolase</keyword>
<dbReference type="RefSeq" id="WP_076587342.1">
    <property type="nucleotide sequence ID" value="NZ_JABEYA020000002.1"/>
</dbReference>
<evidence type="ECO:0000313" key="6">
    <source>
        <dbReference type="EMBL" id="MDN3609512.1"/>
    </source>
</evidence>
<accession>A0ABT8BQU4</accession>
<dbReference type="SUPFAM" id="SSF52788">
    <property type="entry name" value="Phosphotyrosine protein phosphatases I"/>
    <property type="match status" value="1"/>
</dbReference>
<reference evidence="7" key="1">
    <citation type="journal article" date="2019" name="Int. J. Syst. Evol. Microbiol.">
        <title>The Global Catalogue of Microorganisms (GCM) 10K type strain sequencing project: providing services to taxonomists for standard genome sequencing and annotation.</title>
        <authorList>
            <consortium name="The Broad Institute Genomics Platform"/>
            <consortium name="The Broad Institute Genome Sequencing Center for Infectious Disease"/>
            <person name="Wu L."/>
            <person name="Ma J."/>
        </authorList>
    </citation>
    <scope>NUCLEOTIDE SEQUENCE [LARGE SCALE GENOMIC DNA]</scope>
    <source>
        <strain evidence="7">CECT 7398</strain>
    </source>
</reference>
<dbReference type="SMART" id="SM00226">
    <property type="entry name" value="LMWPc"/>
    <property type="match status" value="1"/>
</dbReference>
<evidence type="ECO:0000256" key="2">
    <source>
        <dbReference type="ARBA" id="ARBA00013064"/>
    </source>
</evidence>
<evidence type="ECO:0000259" key="5">
    <source>
        <dbReference type="SMART" id="SM00226"/>
    </source>
</evidence>
<dbReference type="PANTHER" id="PTHR11717">
    <property type="entry name" value="LOW MOLECULAR WEIGHT PROTEIN TYROSINE PHOSPHATASE"/>
    <property type="match status" value="1"/>
</dbReference>
<keyword evidence="4" id="KW-0904">Protein phosphatase</keyword>
<dbReference type="InterPro" id="IPR023485">
    <property type="entry name" value="Ptyr_pPase"/>
</dbReference>
<gene>
    <name evidence="6" type="ORF">QWZ16_07320</name>
</gene>
<evidence type="ECO:0000256" key="3">
    <source>
        <dbReference type="ARBA" id="ARBA00022801"/>
    </source>
</evidence>
<name>A0ABT8BQU4_9VIBR</name>
<dbReference type="GO" id="GO:0004725">
    <property type="term" value="F:protein tyrosine phosphatase activity"/>
    <property type="evidence" value="ECO:0007669"/>
    <property type="project" value="UniProtKB-EC"/>
</dbReference>
<sequence>MTNNILIICMGNLCRSPTAEAVLRAKATALGIEVNIDSAGLLEFHQGALPDPRSQAAGEKRGYSFQGIKARQVVEKDFESFDLILSTDQENLSGLFKLCPKPHQHKLRLFLSFGSSGYDDIPDPYYGGHDVFELVLDLIEDASESLLRSL</sequence>
<dbReference type="Pfam" id="PF01451">
    <property type="entry name" value="LMWPc"/>
    <property type="match status" value="1"/>
</dbReference>
<comment type="caution">
    <text evidence="6">The sequence shown here is derived from an EMBL/GenBank/DDBJ whole genome shotgun (WGS) entry which is preliminary data.</text>
</comment>
<organism evidence="6 7">
    <name type="scientific">Vibrio ostreicida</name>
    <dbReference type="NCBI Taxonomy" id="526588"/>
    <lineage>
        <taxon>Bacteria</taxon>
        <taxon>Pseudomonadati</taxon>
        <taxon>Pseudomonadota</taxon>
        <taxon>Gammaproteobacteria</taxon>
        <taxon>Vibrionales</taxon>
        <taxon>Vibrionaceae</taxon>
        <taxon>Vibrio</taxon>
    </lineage>
</organism>
<keyword evidence="7" id="KW-1185">Reference proteome</keyword>
<proteinExistence type="inferred from homology"/>
<feature type="domain" description="Phosphotyrosine protein phosphatase I" evidence="5">
    <location>
        <begin position="3"/>
        <end position="149"/>
    </location>
</feature>
<dbReference type="Proteomes" id="UP001238540">
    <property type="component" value="Unassembled WGS sequence"/>
</dbReference>
<dbReference type="InterPro" id="IPR036196">
    <property type="entry name" value="Ptyr_pPase_sf"/>
</dbReference>
<evidence type="ECO:0000256" key="4">
    <source>
        <dbReference type="ARBA" id="ARBA00022912"/>
    </source>
</evidence>
<evidence type="ECO:0000313" key="7">
    <source>
        <dbReference type="Proteomes" id="UP001238540"/>
    </source>
</evidence>
<dbReference type="CDD" id="cd16343">
    <property type="entry name" value="LMWPTP"/>
    <property type="match status" value="1"/>
</dbReference>
<dbReference type="EMBL" id="JAUFQC010000001">
    <property type="protein sequence ID" value="MDN3609512.1"/>
    <property type="molecule type" value="Genomic_DNA"/>
</dbReference>
<dbReference type="InterPro" id="IPR050438">
    <property type="entry name" value="LMW_PTPase"/>
</dbReference>
<evidence type="ECO:0000256" key="1">
    <source>
        <dbReference type="ARBA" id="ARBA00011063"/>
    </source>
</evidence>
<dbReference type="InterPro" id="IPR017867">
    <property type="entry name" value="Tyr_phospatase_low_mol_wt"/>
</dbReference>
<dbReference type="PANTHER" id="PTHR11717:SF7">
    <property type="entry name" value="LOW MOLECULAR WEIGHT PHOSPHOTYROSINE PROTEIN PHOSPHATASE"/>
    <property type="match status" value="1"/>
</dbReference>
<dbReference type="EC" id="3.1.3.48" evidence="2"/>
<protein>
    <recommendedName>
        <fullName evidence="2">protein-tyrosine-phosphatase</fullName>
        <ecNumber evidence="2">3.1.3.48</ecNumber>
    </recommendedName>
</protein>
<comment type="similarity">
    <text evidence="1">Belongs to the low molecular weight phosphotyrosine protein phosphatase family.</text>
</comment>
<dbReference type="PRINTS" id="PR00719">
    <property type="entry name" value="LMWPTPASE"/>
</dbReference>
<dbReference type="Gene3D" id="3.40.50.2300">
    <property type="match status" value="1"/>
</dbReference>